<dbReference type="Gene3D" id="3.40.50.720">
    <property type="entry name" value="NAD(P)-binding Rossmann-like Domain"/>
    <property type="match status" value="1"/>
</dbReference>
<keyword evidence="2" id="KW-0548">Nucleotidyltransferase</keyword>
<dbReference type="InterPro" id="IPR000594">
    <property type="entry name" value="ThiF_NAD_FAD-bd"/>
</dbReference>
<sequence>MRMLKLYEKHYDALKHHLFPGDGLESIAFVLCGNTFSGNRKVFTSHKVKCIPHEKCNLRAEDRIDWDVSLIQDLIEEAEVKGLSLFKIHSHPGGYNDFSEVDNISDNSFFPTLNAEIDQGIEHGSIVMTPDGMLVGRIVIGSTDYQRIDVFQVVGNVIHIQSDNGVCVDLREEYLRNSQAFGRGTQSLLQKMKVAVIGCSGTGSPTIEQLYRLGVGELVIVDFDTIERKNLNRILHSKVELIGTNKAYAIKEALDSTGLPTKITIHTVDITESELVISDLSTCDLVFGCTDSVLSRDLLTAISSFYLIPYIDMGVKLSADGQGGIKSIYGVINYISPGDSLLERGQYTQEDLRAEGLFKDDPDEYKGQLDKGYISNVNVESPAVISVNVNISSFAVLDMLERIHPYRDDGPERVKRVFVSLSDLDITINSKFDSDKYLMDNRGRGNVYPLLYMPNLSRCEEAT</sequence>
<evidence type="ECO:0000313" key="3">
    <source>
        <dbReference type="Proteomes" id="UP000316614"/>
    </source>
</evidence>
<dbReference type="RefSeq" id="WP_141613984.1">
    <property type="nucleotide sequence ID" value="NZ_CP041253.1"/>
</dbReference>
<dbReference type="GO" id="GO:0016779">
    <property type="term" value="F:nucleotidyltransferase activity"/>
    <property type="evidence" value="ECO:0007669"/>
    <property type="project" value="UniProtKB-KW"/>
</dbReference>
<accession>A0A514CG40</accession>
<reference evidence="2 3" key="1">
    <citation type="submission" date="2019-06" db="EMBL/GenBank/DDBJ databases">
        <title>Echinicola alkalisoli sp. nov. isolated from saline soil.</title>
        <authorList>
            <person name="Sun J.-Q."/>
            <person name="Xu L."/>
        </authorList>
    </citation>
    <scope>NUCLEOTIDE SEQUENCE [LARGE SCALE GENOMIC DNA]</scope>
    <source>
        <strain evidence="2 3">LN3S3</strain>
    </source>
</reference>
<dbReference type="CDD" id="cd01483">
    <property type="entry name" value="E1_enzyme_family"/>
    <property type="match status" value="1"/>
</dbReference>
<dbReference type="SUPFAM" id="SSF69572">
    <property type="entry name" value="Activating enzymes of the ubiquitin-like proteins"/>
    <property type="match status" value="1"/>
</dbReference>
<dbReference type="GO" id="GO:0061503">
    <property type="term" value="F:tRNA threonylcarbamoyladenosine dehydratase"/>
    <property type="evidence" value="ECO:0007669"/>
    <property type="project" value="TreeGrafter"/>
</dbReference>
<dbReference type="InterPro" id="IPR035985">
    <property type="entry name" value="Ubiquitin-activating_enz"/>
</dbReference>
<keyword evidence="3" id="KW-1185">Reference proteome</keyword>
<evidence type="ECO:0000313" key="2">
    <source>
        <dbReference type="EMBL" id="QDH78730.1"/>
    </source>
</evidence>
<organism evidence="2 3">
    <name type="scientific">Echinicola soli</name>
    <dbReference type="NCBI Taxonomy" id="2591634"/>
    <lineage>
        <taxon>Bacteria</taxon>
        <taxon>Pseudomonadati</taxon>
        <taxon>Bacteroidota</taxon>
        <taxon>Cytophagia</taxon>
        <taxon>Cytophagales</taxon>
        <taxon>Cyclobacteriaceae</taxon>
        <taxon>Echinicola</taxon>
    </lineage>
</organism>
<dbReference type="InterPro" id="IPR045886">
    <property type="entry name" value="ThiF/MoeB/HesA"/>
</dbReference>
<evidence type="ECO:0000259" key="1">
    <source>
        <dbReference type="Pfam" id="PF00899"/>
    </source>
</evidence>
<gene>
    <name evidence="2" type="ORF">FKX85_06640</name>
</gene>
<protein>
    <submittedName>
        <fullName evidence="2">ThiF family adenylyltransferase</fullName>
    </submittedName>
</protein>
<dbReference type="PANTHER" id="PTHR43267">
    <property type="entry name" value="TRNA THREONYLCARBAMOYLADENOSINE DEHYDRATASE"/>
    <property type="match status" value="1"/>
</dbReference>
<dbReference type="KEGG" id="echi:FKX85_06640"/>
<feature type="domain" description="THIF-type NAD/FAD binding fold" evidence="1">
    <location>
        <begin position="176"/>
        <end position="315"/>
    </location>
</feature>
<dbReference type="GO" id="GO:0061504">
    <property type="term" value="P:cyclic threonylcarbamoyladenosine biosynthetic process"/>
    <property type="evidence" value="ECO:0007669"/>
    <property type="project" value="TreeGrafter"/>
</dbReference>
<dbReference type="Pfam" id="PF00899">
    <property type="entry name" value="ThiF"/>
    <property type="match status" value="1"/>
</dbReference>
<name>A0A514CG40_9BACT</name>
<dbReference type="GO" id="GO:0008641">
    <property type="term" value="F:ubiquitin-like modifier activating enzyme activity"/>
    <property type="evidence" value="ECO:0007669"/>
    <property type="project" value="InterPro"/>
</dbReference>
<dbReference type="EMBL" id="CP041253">
    <property type="protein sequence ID" value="QDH78730.1"/>
    <property type="molecule type" value="Genomic_DNA"/>
</dbReference>
<keyword evidence="2" id="KW-0808">Transferase</keyword>
<dbReference type="PANTHER" id="PTHR43267:SF1">
    <property type="entry name" value="TRNA THREONYLCARBAMOYLADENOSINE DEHYDRATASE"/>
    <property type="match status" value="1"/>
</dbReference>
<proteinExistence type="predicted"/>
<dbReference type="Proteomes" id="UP000316614">
    <property type="component" value="Chromosome"/>
</dbReference>
<dbReference type="AlphaFoldDB" id="A0A514CG40"/>
<dbReference type="OrthoDB" id="9778208at2"/>